<keyword evidence="3" id="KW-1185">Reference proteome</keyword>
<dbReference type="AlphaFoldDB" id="A0A2A8CWL4"/>
<evidence type="ECO:0000313" key="3">
    <source>
        <dbReference type="Proteomes" id="UP000220102"/>
    </source>
</evidence>
<proteinExistence type="predicted"/>
<gene>
    <name evidence="2" type="ORF">CRI94_12755</name>
</gene>
<feature type="transmembrane region" description="Helical" evidence="1">
    <location>
        <begin position="12"/>
        <end position="31"/>
    </location>
</feature>
<dbReference type="Proteomes" id="UP000220102">
    <property type="component" value="Unassembled WGS sequence"/>
</dbReference>
<reference evidence="2 3" key="1">
    <citation type="submission" date="2017-10" db="EMBL/GenBank/DDBJ databases">
        <title>Draft genome of Longibacter Salinarum.</title>
        <authorList>
            <person name="Goh K.M."/>
            <person name="Shamsir M.S."/>
            <person name="Lim S.W."/>
        </authorList>
    </citation>
    <scope>NUCLEOTIDE SEQUENCE [LARGE SCALE GENOMIC DNA]</scope>
    <source>
        <strain evidence="2 3">KCTC 52045</strain>
    </source>
</reference>
<dbReference type="EMBL" id="PDEQ01000006">
    <property type="protein sequence ID" value="PEN12987.1"/>
    <property type="molecule type" value="Genomic_DNA"/>
</dbReference>
<protein>
    <submittedName>
        <fullName evidence="2">Uncharacterized protein</fullName>
    </submittedName>
</protein>
<organism evidence="2 3">
    <name type="scientific">Longibacter salinarum</name>
    <dbReference type="NCBI Taxonomy" id="1850348"/>
    <lineage>
        <taxon>Bacteria</taxon>
        <taxon>Pseudomonadati</taxon>
        <taxon>Rhodothermota</taxon>
        <taxon>Rhodothermia</taxon>
        <taxon>Rhodothermales</taxon>
        <taxon>Salisaetaceae</taxon>
        <taxon>Longibacter</taxon>
    </lineage>
</organism>
<comment type="caution">
    <text evidence="2">The sequence shown here is derived from an EMBL/GenBank/DDBJ whole genome shotgun (WGS) entry which is preliminary data.</text>
</comment>
<keyword evidence="1" id="KW-1133">Transmembrane helix</keyword>
<keyword evidence="1" id="KW-0812">Transmembrane</keyword>
<evidence type="ECO:0000313" key="2">
    <source>
        <dbReference type="EMBL" id="PEN12987.1"/>
    </source>
</evidence>
<sequence>MNTDSTTYRQRQILLFATGAVMLTDPFLSIFRTDEMIAGVPVLVVALFSIWALLIVGVAWLMERGGPDPLRTPPPTDDYTG</sequence>
<name>A0A2A8CWL4_9BACT</name>
<accession>A0A2A8CWL4</accession>
<keyword evidence="1" id="KW-0472">Membrane</keyword>
<evidence type="ECO:0000256" key="1">
    <source>
        <dbReference type="SAM" id="Phobius"/>
    </source>
</evidence>
<dbReference type="OrthoDB" id="7066136at2"/>
<feature type="transmembrane region" description="Helical" evidence="1">
    <location>
        <begin position="37"/>
        <end position="61"/>
    </location>
</feature>